<proteinExistence type="predicted"/>
<dbReference type="Proteomes" id="UP001589774">
    <property type="component" value="Unassembled WGS sequence"/>
</dbReference>
<keyword evidence="2" id="KW-1185">Reference proteome</keyword>
<evidence type="ECO:0000313" key="1">
    <source>
        <dbReference type="EMBL" id="MFC0320730.1"/>
    </source>
</evidence>
<name>A0ABV6HPD5_9SPHI</name>
<reference evidence="1 2" key="1">
    <citation type="submission" date="2024-09" db="EMBL/GenBank/DDBJ databases">
        <authorList>
            <person name="Sun Q."/>
            <person name="Mori K."/>
        </authorList>
    </citation>
    <scope>NUCLEOTIDE SEQUENCE [LARGE SCALE GENOMIC DNA]</scope>
    <source>
        <strain evidence="1 2">CCM 7765</strain>
    </source>
</reference>
<dbReference type="EMBL" id="JBHLWO010000002">
    <property type="protein sequence ID" value="MFC0320730.1"/>
    <property type="molecule type" value="Genomic_DNA"/>
</dbReference>
<comment type="caution">
    <text evidence="1">The sequence shown here is derived from an EMBL/GenBank/DDBJ whole genome shotgun (WGS) entry which is preliminary data.</text>
</comment>
<gene>
    <name evidence="1" type="ORF">ACFFI0_20560</name>
</gene>
<accession>A0ABV6HPD5</accession>
<evidence type="ECO:0000313" key="2">
    <source>
        <dbReference type="Proteomes" id="UP001589774"/>
    </source>
</evidence>
<protein>
    <submittedName>
        <fullName evidence="1">Uncharacterized protein</fullName>
    </submittedName>
</protein>
<sequence length="846" mass="95926">MTKKNQIIVHQAFYGEVNRRSHGCVFSTVEDAELNTFLTGFTDRPSAIPAGIVMQPYYSAIAHGKYYVITLTFPDHTAQRAGMVFTHVLIIAIDDIEYVNNLDYLFSHFCKTIPENKTSIQELIIPISALEAKETLNTFPEYVMQGARELANGKLPMLFCGESELFIRLITSVWAGIPYSFRAKMSFTAGFSTTNIDTSKTVIHFQKNLEDSLRNSEFVSDMDTNLVEVNSTVEKCILTPLADNQFEVFIKDLNVDLNDWSILQLCAKAYEGYQNYLQLNNDALKQLIRQLAKISPSRNNGKSIKNKVISEIKQRIDSSKERNLKSLKNLPLDAFDSGEDVVADSVNSFAETELTKLNGFNDELMSEVIILSHNDTQANWWHTAIKSALGNSIKAGHVTGIQNIWKLLVKSEDSLSVVLSFFSKERKYEGLLIKHIPKGIPQQIAGSFAKEIQKREWILLHSYLIRTYLTSKEALKQQLSLEKKLSLDSFEGSKLLVKDVTDKDLLSLAMETSEKFFIAEYAVRSVESPTLLNDLDIRNQIWLSIWTMALIETDNLEHGILNLSEKVEQVLNSIPESMEVPDEIIRQIANSEYADISELKNRADLWKYFQPNIRELFLEATANALVKTISSKGLAGISIEPELTNYISSDKYMTSLLNTYRSDMNTVLGVYEYVANLKDSLLAEYIKYYPNNLNDVQSARLGNLVLAKRFHLSARQIFEKAKHNNSFKVALTKCQSIADIGFWDRLAWGGLIGQTVSADSVYSELLRIAVKLYDKGPEDNDIWKRAGGEISKLHNHKTREENWRIAISLLRNGGGGKEISVKSLIKEMIEDHPNNTELKEIKKYFK</sequence>
<dbReference type="Pfam" id="PF20012">
    <property type="entry name" value="GAP1-N1"/>
    <property type="match status" value="1"/>
</dbReference>
<organism evidence="1 2">
    <name type="scientific">Olivibacter oleidegradans</name>
    <dbReference type="NCBI Taxonomy" id="760123"/>
    <lineage>
        <taxon>Bacteria</taxon>
        <taxon>Pseudomonadati</taxon>
        <taxon>Bacteroidota</taxon>
        <taxon>Sphingobacteriia</taxon>
        <taxon>Sphingobacteriales</taxon>
        <taxon>Sphingobacteriaceae</taxon>
        <taxon>Olivibacter</taxon>
    </lineage>
</organism>
<dbReference type="RefSeq" id="WP_377477648.1">
    <property type="nucleotide sequence ID" value="NZ_JBHLWO010000002.1"/>
</dbReference>